<proteinExistence type="predicted"/>
<keyword evidence="10" id="KW-0812">Transmembrane</keyword>
<dbReference type="InterPro" id="IPR002300">
    <property type="entry name" value="aa-tRNA-synth_Ia"/>
</dbReference>
<organism evidence="13">
    <name type="scientific">Candidatus Shikimatogenerans sp. Tduv</name>
    <dbReference type="NCBI Taxonomy" id="3158567"/>
    <lineage>
        <taxon>Bacteria</taxon>
        <taxon>Pseudomonadati</taxon>
        <taxon>Bacteroidota</taxon>
        <taxon>Flavobacteriia</taxon>
        <taxon>Flavobacteriales</taxon>
        <taxon>Candidatus Shikimatogenerans</taxon>
    </lineage>
</organism>
<dbReference type="GO" id="GO:0002161">
    <property type="term" value="F:aminoacyl-tRNA deacylase activity"/>
    <property type="evidence" value="ECO:0007669"/>
    <property type="project" value="InterPro"/>
</dbReference>
<dbReference type="NCBIfam" id="TIGR00392">
    <property type="entry name" value="ileS"/>
    <property type="match status" value="1"/>
</dbReference>
<evidence type="ECO:0000313" key="13">
    <source>
        <dbReference type="EMBL" id="XBT18350.1"/>
    </source>
</evidence>
<dbReference type="Pfam" id="PF08264">
    <property type="entry name" value="Anticodon_1"/>
    <property type="match status" value="1"/>
</dbReference>
<evidence type="ECO:0000256" key="10">
    <source>
        <dbReference type="SAM" id="Phobius"/>
    </source>
</evidence>
<dbReference type="PANTHER" id="PTHR42780:SF1">
    <property type="entry name" value="ISOLEUCINE--TRNA LIGASE, CYTOPLASMIC"/>
    <property type="match status" value="1"/>
</dbReference>
<dbReference type="EMBL" id="CP157894">
    <property type="protein sequence ID" value="XBT18350.1"/>
    <property type="molecule type" value="Genomic_DNA"/>
</dbReference>
<dbReference type="SUPFAM" id="SSF47323">
    <property type="entry name" value="Anticodon-binding domain of a subclass of class I aminoacyl-tRNA synthetases"/>
    <property type="match status" value="1"/>
</dbReference>
<dbReference type="GO" id="GO:0005737">
    <property type="term" value="C:cytoplasm"/>
    <property type="evidence" value="ECO:0007669"/>
    <property type="project" value="UniProtKB-UniRule"/>
</dbReference>
<feature type="transmembrane region" description="Helical" evidence="10">
    <location>
        <begin position="1010"/>
        <end position="1030"/>
    </location>
</feature>
<dbReference type="InterPro" id="IPR014729">
    <property type="entry name" value="Rossmann-like_a/b/a_fold"/>
</dbReference>
<keyword evidence="10" id="KW-1133">Transmembrane helix</keyword>
<keyword evidence="5" id="KW-0648">Protein biosynthesis</keyword>
<dbReference type="EC" id="6.1.1.5" evidence="1 9"/>
<evidence type="ECO:0000256" key="9">
    <source>
        <dbReference type="NCBIfam" id="TIGR00392"/>
    </source>
</evidence>
<dbReference type="InterPro" id="IPR013155">
    <property type="entry name" value="M/V/L/I-tRNA-synth_anticd-bd"/>
</dbReference>
<dbReference type="PANTHER" id="PTHR42780">
    <property type="entry name" value="SOLEUCYL-TRNA SYNTHETASE"/>
    <property type="match status" value="1"/>
</dbReference>
<comment type="function">
    <text evidence="7">Catalyzes the attachment of isoleucine to tRNA(Ile). As IleRS can inadvertently accommodate and process structurally similar amino acids such as valine, to avoid such errors it has two additional distinct tRNA(Ile)-dependent editing activities. One activity is designated as 'pretransfer' editing and involves the hydrolysis of activated Val-AMP. The other activity is designated 'posttransfer' editing and involves deacylation of mischarged Val-tRNA(Ile).</text>
</comment>
<comment type="catalytic activity">
    <reaction evidence="8">
        <text>tRNA(Ile) + L-isoleucine + ATP = L-isoleucyl-tRNA(Ile) + AMP + diphosphate</text>
        <dbReference type="Rhea" id="RHEA:11060"/>
        <dbReference type="Rhea" id="RHEA-COMP:9666"/>
        <dbReference type="Rhea" id="RHEA-COMP:9695"/>
        <dbReference type="ChEBI" id="CHEBI:30616"/>
        <dbReference type="ChEBI" id="CHEBI:33019"/>
        <dbReference type="ChEBI" id="CHEBI:58045"/>
        <dbReference type="ChEBI" id="CHEBI:78442"/>
        <dbReference type="ChEBI" id="CHEBI:78528"/>
        <dbReference type="ChEBI" id="CHEBI:456215"/>
        <dbReference type="EC" id="6.1.1.5"/>
    </reaction>
</comment>
<dbReference type="Gene3D" id="1.10.730.10">
    <property type="entry name" value="Isoleucyl-tRNA Synthetase, Domain 1"/>
    <property type="match status" value="1"/>
</dbReference>
<protein>
    <recommendedName>
        <fullName evidence="1 9">Isoleucine--tRNA ligase</fullName>
        <ecNumber evidence="1 9">6.1.1.5</ecNumber>
    </recommendedName>
</protein>
<evidence type="ECO:0000256" key="3">
    <source>
        <dbReference type="ARBA" id="ARBA00022741"/>
    </source>
</evidence>
<dbReference type="InterPro" id="IPR009080">
    <property type="entry name" value="tRNAsynth_Ia_anticodon-bd"/>
</dbReference>
<evidence type="ECO:0000256" key="4">
    <source>
        <dbReference type="ARBA" id="ARBA00022840"/>
    </source>
</evidence>
<feature type="domain" description="Methionyl/Valyl/Leucyl/Isoleucyl-tRNA synthetase anticodon-binding" evidence="12">
    <location>
        <begin position="744"/>
        <end position="888"/>
    </location>
</feature>
<dbReference type="PRINTS" id="PR00984">
    <property type="entry name" value="TRNASYNTHILE"/>
</dbReference>
<dbReference type="Gene3D" id="3.40.50.620">
    <property type="entry name" value="HUPs"/>
    <property type="match status" value="2"/>
</dbReference>
<feature type="domain" description="Aminoacyl-tRNA synthetase class Ia" evidence="11">
    <location>
        <begin position="20"/>
        <end position="687"/>
    </location>
</feature>
<dbReference type="SUPFAM" id="SSF52374">
    <property type="entry name" value="Nucleotidylyl transferase"/>
    <property type="match status" value="1"/>
</dbReference>
<evidence type="ECO:0000256" key="8">
    <source>
        <dbReference type="ARBA" id="ARBA00048359"/>
    </source>
</evidence>
<dbReference type="Pfam" id="PF19302">
    <property type="entry name" value="DUF5915"/>
    <property type="match status" value="1"/>
</dbReference>
<dbReference type="GO" id="GO:0006428">
    <property type="term" value="P:isoleucyl-tRNA aminoacylation"/>
    <property type="evidence" value="ECO:0007669"/>
    <property type="project" value="UniProtKB-UniRule"/>
</dbReference>
<dbReference type="InterPro" id="IPR002301">
    <property type="entry name" value="Ile-tRNA-ligase"/>
</dbReference>
<evidence type="ECO:0000256" key="2">
    <source>
        <dbReference type="ARBA" id="ARBA00022598"/>
    </source>
</evidence>
<dbReference type="AlphaFoldDB" id="A0AAU7QRV7"/>
<evidence type="ECO:0000259" key="11">
    <source>
        <dbReference type="Pfam" id="PF00133"/>
    </source>
</evidence>
<keyword evidence="4" id="KW-0067">ATP-binding</keyword>
<dbReference type="InterPro" id="IPR023586">
    <property type="entry name" value="Ile-tRNA-ligase_type2"/>
</dbReference>
<feature type="transmembrane region" description="Helical" evidence="10">
    <location>
        <begin position="626"/>
        <end position="653"/>
    </location>
</feature>
<keyword evidence="3" id="KW-0547">Nucleotide-binding</keyword>
<name>A0AAU7QRV7_9FLAO</name>
<dbReference type="Pfam" id="PF00133">
    <property type="entry name" value="tRNA-synt_1"/>
    <property type="match status" value="1"/>
</dbReference>
<keyword evidence="2 13" id="KW-0436">Ligase</keyword>
<dbReference type="GO" id="GO:0004822">
    <property type="term" value="F:isoleucine-tRNA ligase activity"/>
    <property type="evidence" value="ECO:0007669"/>
    <property type="project" value="UniProtKB-UniRule"/>
</dbReference>
<dbReference type="SUPFAM" id="SSF50677">
    <property type="entry name" value="ValRS/IleRS/LeuRS editing domain"/>
    <property type="match status" value="1"/>
</dbReference>
<sequence length="1093" mass="133868">MKFFKSLIYDKYLYFLKKKYNIYNKYNYLYNKNINKYKKKIIIYEGPPSMNGKPGVHHLLSKIIKDIYVRYNLSKNFIIKRKLGWDTHGLPIELVIEKEINYKKKYNRYKYLKKFIFFCKRYVFNNIIKWRKITYKIGCLNFNSYDEYYTCNDSYIESLWFIISFFYKKKILYKDYKVQAYSPLAKCELSDNELNFSNTYKKINCKSIYLLFKIKNNFLNYKNINLLVWTTTPWTLASNSALVINKKIKYVLIKTFNILSNKIIYLIFCQNKINFFFNKKIYYKKKKLFNFCKKKKKIPYYIIKKNIKGKNLINIKYKQIIKWIIPYKNNKNFFKIYNANYVSSKEGTGIVHLAPNFGIDDYLLAKKKNIPFFLYKRKNKKYHLVNKKGKYIKYLPKKFRSRYIYKSFIINNNKKKKYKSLNNDIIKYLINKNKIFKIENIKHKYPHCWRTGGKVLFYPIKSWFISINKIKKKILLNINKINWINNIGKKKFTYWVTNSIDWNITRSKLWGTPLPIWISKDKKEILVIKSKKHLIKYIKISIKKKILKKNILKKITLHKDYLDKIILFKNNKKLYREKYVIDVWLDSGSMPYAQFNFPFKNKKFIINNKYYPSNFICEGIDQIRGWFFTLYIISLLFINKLSITNILVTGLILDKYGKKMSKSKNNTINPNYLIKKYGIDIIRFYFIFNNKPWVNFLFNEKTILNLKNKFFNTIINVYNFFKIYINIDNLKINYIDIKYLNFIDKWILSHLNKLILKINKYYKNYNFYKVSKILYNFINKKLSNWYIRISRYRFWKSSNNIYKKNIYNILYLNIKIFLKVLYPICPYISLYILKLLNYNKNIIFPYVREKFINNNIEKIMYITKKICSIILSIRKKNKLKVRLPLSKVYIYIKNKIKKKYIKDINNIIKRETNIKKIYFVKEKKIILKYKVVPNYKILGPKYKKNIINIINIIKKMSIKDINFLNKNKYFKIFYKKKKYVIYKKEIKFILLNDKYINIYKNKKKKIIIKILLNIIITSLLLIELFIKDFINKVQKIRKYYNFNIIKKINIYIFCNIFIKNIIIKYLFFLKNELLIYNIYIYNNIYNNIKMFIF</sequence>
<dbReference type="GO" id="GO:0005524">
    <property type="term" value="F:ATP binding"/>
    <property type="evidence" value="ECO:0007669"/>
    <property type="project" value="UniProtKB-KW"/>
</dbReference>
<reference evidence="13" key="1">
    <citation type="submission" date="2024-06" db="EMBL/GenBank/DDBJ databases">
        <title>Diversity, functionality, and evolutionary history of bacterial symbionts in false click beetles (Coleoptera, Throscidae).</title>
        <authorList>
            <person name="Wierz J.C."/>
            <person name="Malm H."/>
            <person name="Kaltenpoth M."/>
            <person name="Engl T."/>
        </authorList>
    </citation>
    <scope>NUCLEOTIDE SEQUENCE</scope>
    <source>
        <strain evidence="13">Tduv</strain>
    </source>
</reference>
<keyword evidence="10" id="KW-0472">Membrane</keyword>
<keyword evidence="6" id="KW-0030">Aminoacyl-tRNA synthetase</keyword>
<evidence type="ECO:0000256" key="5">
    <source>
        <dbReference type="ARBA" id="ARBA00022917"/>
    </source>
</evidence>
<accession>A0AAU7QRV7</accession>
<evidence type="ECO:0000256" key="7">
    <source>
        <dbReference type="ARBA" id="ARBA00025217"/>
    </source>
</evidence>
<evidence type="ECO:0000256" key="6">
    <source>
        <dbReference type="ARBA" id="ARBA00023146"/>
    </source>
</evidence>
<feature type="transmembrane region" description="Helical" evidence="10">
    <location>
        <begin position="1050"/>
        <end position="1069"/>
    </location>
</feature>
<dbReference type="InterPro" id="IPR009008">
    <property type="entry name" value="Val/Leu/Ile-tRNA-synth_edit"/>
</dbReference>
<evidence type="ECO:0000256" key="1">
    <source>
        <dbReference type="ARBA" id="ARBA00013165"/>
    </source>
</evidence>
<evidence type="ECO:0000259" key="12">
    <source>
        <dbReference type="Pfam" id="PF08264"/>
    </source>
</evidence>
<gene>
    <name evidence="13" type="primary">ileS</name>
    <name evidence="13" type="ORF">ABNO50_00815</name>
</gene>